<evidence type="ECO:0000259" key="3">
    <source>
        <dbReference type="Pfam" id="PF13359"/>
    </source>
</evidence>
<dbReference type="GO" id="GO:0046872">
    <property type="term" value="F:metal ion binding"/>
    <property type="evidence" value="ECO:0007669"/>
    <property type="project" value="UniProtKB-KW"/>
</dbReference>
<comment type="cofactor">
    <cofactor evidence="1">
        <name>a divalent metal cation</name>
        <dbReference type="ChEBI" id="CHEBI:60240"/>
    </cofactor>
</comment>
<keyword evidence="2" id="KW-0479">Metal-binding</keyword>
<evidence type="ECO:0000256" key="1">
    <source>
        <dbReference type="ARBA" id="ARBA00001968"/>
    </source>
</evidence>
<evidence type="ECO:0000313" key="4">
    <source>
        <dbReference type="EMBL" id="JAR90816.1"/>
    </source>
</evidence>
<organism evidence="4">
    <name type="scientific">Ixodes ricinus</name>
    <name type="common">Common tick</name>
    <name type="synonym">Acarus ricinus</name>
    <dbReference type="NCBI Taxonomy" id="34613"/>
    <lineage>
        <taxon>Eukaryota</taxon>
        <taxon>Metazoa</taxon>
        <taxon>Ecdysozoa</taxon>
        <taxon>Arthropoda</taxon>
        <taxon>Chelicerata</taxon>
        <taxon>Arachnida</taxon>
        <taxon>Acari</taxon>
        <taxon>Parasitiformes</taxon>
        <taxon>Ixodida</taxon>
        <taxon>Ixodoidea</taxon>
        <taxon>Ixodidae</taxon>
        <taxon>Ixodinae</taxon>
        <taxon>Ixodes</taxon>
    </lineage>
</organism>
<accession>A0A147BJ73</accession>
<sequence length="316" mass="35875">ARRGHIDLWGMDPNDFRQMFRFEQADVQRLRKALAIPERVRNAQRVEISGDEALCIALRRLSYPVRLCDMRREFGRAESTLSLFANSIHKHIVAAFGPLLGNFARNPWLTPSALEEFSDAVQQKGAPLPNCWGFIDGTARAMCRPSRDQRAYFSGHKRFHALKYQSIMCPNGIIVHLHGSHKGSAHDAGILRDSRLMEQLEELIPAEQFVLYGDPAYPLTPLVFKPYAGSKLTNTQASFNKSMSTVRQCVEWGFGKVVNEFAFIDFKKNQKLLKQPLEKMYKAAVILANCHTCLYSSQTSMFFSVQPPSLEEYLAT</sequence>
<evidence type="ECO:0000256" key="2">
    <source>
        <dbReference type="ARBA" id="ARBA00022723"/>
    </source>
</evidence>
<dbReference type="InterPro" id="IPR027806">
    <property type="entry name" value="HARBI1_dom"/>
</dbReference>
<dbReference type="EMBL" id="GEGO01004588">
    <property type="protein sequence ID" value="JAR90816.1"/>
    <property type="molecule type" value="Transcribed_RNA"/>
</dbReference>
<dbReference type="AlphaFoldDB" id="A0A147BJ73"/>
<dbReference type="PANTHER" id="PTHR34615">
    <property type="entry name" value="PX DOMAIN-CONTAINING PROTEIN"/>
    <property type="match status" value="1"/>
</dbReference>
<proteinExistence type="predicted"/>
<dbReference type="PANTHER" id="PTHR34615:SF1">
    <property type="entry name" value="PX DOMAIN-CONTAINING PROTEIN"/>
    <property type="match status" value="1"/>
</dbReference>
<feature type="domain" description="DDE Tnp4" evidence="3">
    <location>
        <begin position="135"/>
        <end position="289"/>
    </location>
</feature>
<name>A0A147BJ73_IXORI</name>
<dbReference type="Pfam" id="PF13359">
    <property type="entry name" value="DDE_Tnp_4"/>
    <property type="match status" value="1"/>
</dbReference>
<reference evidence="4" key="1">
    <citation type="journal article" date="2018" name="PLoS Negl. Trop. Dis.">
        <title>Sialome diversity of ticks revealed by RNAseq of single tick salivary glands.</title>
        <authorList>
            <person name="Perner J."/>
            <person name="Kropackova S."/>
            <person name="Kopacek P."/>
            <person name="Ribeiro J.M."/>
        </authorList>
    </citation>
    <scope>NUCLEOTIDE SEQUENCE</scope>
    <source>
        <strain evidence="4">Siblings of single egg batch collected in Ceske Budejovice</strain>
        <tissue evidence="4">Salivary glands</tissue>
    </source>
</reference>
<feature type="non-terminal residue" evidence="4">
    <location>
        <position position="1"/>
    </location>
</feature>
<protein>
    <recommendedName>
        <fullName evidence="3">DDE Tnp4 domain-containing protein</fullName>
    </recommendedName>
</protein>